<evidence type="ECO:0000313" key="7">
    <source>
        <dbReference type="EMBL" id="AVM87533.1"/>
    </source>
</evidence>
<evidence type="ECO:0000256" key="1">
    <source>
        <dbReference type="ARBA" id="ARBA00004328"/>
    </source>
</evidence>
<organism evidence="7">
    <name type="scientific">Nanhai ghost shark astrovirus 1</name>
    <dbReference type="NCBI Taxonomy" id="2116331"/>
    <lineage>
        <taxon>Viruses</taxon>
        <taxon>Riboviria</taxon>
        <taxon>Orthornavirae</taxon>
        <taxon>Pisuviricota</taxon>
        <taxon>Stelpaviricetes</taxon>
        <taxon>Stellavirales</taxon>
        <taxon>Astroviridae</taxon>
    </lineage>
</organism>
<name>A0A2P1GNH2_9VIRU</name>
<feature type="coiled-coil region" evidence="4">
    <location>
        <begin position="600"/>
        <end position="627"/>
    </location>
</feature>
<dbReference type="Gene3D" id="2.60.120.20">
    <property type="match status" value="1"/>
</dbReference>
<dbReference type="Pfam" id="PF03115">
    <property type="entry name" value="Astro_capsid_N"/>
    <property type="match status" value="1"/>
</dbReference>
<dbReference type="InterPro" id="IPR029053">
    <property type="entry name" value="Viral_coat"/>
</dbReference>
<keyword evidence="4" id="KW-0175">Coiled coil</keyword>
<feature type="region of interest" description="Disordered" evidence="5">
    <location>
        <begin position="1"/>
        <end position="41"/>
    </location>
</feature>
<evidence type="ECO:0000259" key="6">
    <source>
        <dbReference type="Pfam" id="PF03115"/>
    </source>
</evidence>
<comment type="subcellular location">
    <subcellularLocation>
        <location evidence="1">Virion</location>
    </subcellularLocation>
</comment>
<feature type="compositionally biased region" description="Basic residues" evidence="5">
    <location>
        <begin position="14"/>
        <end position="30"/>
    </location>
</feature>
<reference evidence="7" key="1">
    <citation type="journal article" date="2018" name="Nature">
        <title>The evolutionary history of vertebrate RNA viruses.</title>
        <authorList>
            <person name="Shi M."/>
            <person name="Lin X.D."/>
            <person name="Chen X."/>
            <person name="Tian J.H."/>
            <person name="Chen L.J."/>
            <person name="Li K."/>
            <person name="Wang W."/>
            <person name="Eden J.S."/>
            <person name="Shen J.J."/>
            <person name="Liu L."/>
            <person name="Holmes E.C."/>
            <person name="Zhang Y.Z."/>
        </authorList>
    </citation>
    <scope>NUCLEOTIDE SEQUENCE</scope>
    <source>
        <strain evidence="7">NHYJC32427</strain>
    </source>
</reference>
<evidence type="ECO:0000256" key="5">
    <source>
        <dbReference type="SAM" id="MobiDB-lite"/>
    </source>
</evidence>
<feature type="domain" description="Astrovirus capsid protein inner core" evidence="6">
    <location>
        <begin position="33"/>
        <end position="216"/>
    </location>
</feature>
<sequence>MEAVGPKMIMVKGAKSKSKSKKPKARPRRPPSKETSRGKRTASWTGTVFLGHVHGNPTSAMKLVHMLHTNPLFCREDDPRVGSQATPLTTVAAIHQRYRLVKCDVELVSLVGNNTYEGSVLYVWRNDTPGIITAQPSLDALLATSPVKVGLGLHRKIKMPGTRWLDINTSAAETQKWEDYTVQVYISGTTKASFYKSDTPYDGDLWMVYVHVSYDFQEVRPTGLSVLSTRDTDTVGTKVVTMPSTSEAPGALALEVNASSQLHCVLNGFGGANALTSGQANAIWEIGDMAVTVAASFLGSFGWILQGGWFVIKRHFGKRTSRATLSHWLIYPSLVQAQQDNYVTGAPGQDVGSVTGKISVQQLTNPNFSGDPSTAFGSSGVPLGYPLVLPNTSDLPPILQNLPGQVQVSAKTNAAHSVLPVTQTGTVYEWKFDYRLSMTAWEEFPTSGVKPAFHANSAEAFASIEGTETVVTTIFDPTDDQTAFSVIWKGSLYKLVDYAVVRDATVWRSKINGVVVHQGLMFPFYTAGQTWEEGRPIIGGCVWLFVGRKDTVDIASSWAGVFVVPGTSGWASKLSDKWTMHNGFSGPTVLVLGSSLSKHKSRLAQELESLQRRLQELLDMTDSEEEAEETCSQASFEELESEERFYGAEFTVVRSEGRRFLVSQDNRLRLPFGDVE</sequence>
<proteinExistence type="predicted"/>
<evidence type="ECO:0000256" key="2">
    <source>
        <dbReference type="ARBA" id="ARBA00022561"/>
    </source>
</evidence>
<keyword evidence="3" id="KW-0946">Virion</keyword>
<protein>
    <submittedName>
        <fullName evidence="7">Capsid protein</fullName>
    </submittedName>
</protein>
<dbReference type="EMBL" id="MG599934">
    <property type="protein sequence ID" value="AVM87533.1"/>
    <property type="molecule type" value="Genomic_RNA"/>
</dbReference>
<evidence type="ECO:0000256" key="4">
    <source>
        <dbReference type="SAM" id="Coils"/>
    </source>
</evidence>
<dbReference type="GO" id="GO:0019028">
    <property type="term" value="C:viral capsid"/>
    <property type="evidence" value="ECO:0007669"/>
    <property type="project" value="UniProtKB-KW"/>
</dbReference>
<accession>A0A2P1GNH2</accession>
<dbReference type="InterPro" id="IPR004337">
    <property type="entry name" value="Astro_capsid_N"/>
</dbReference>
<evidence type="ECO:0000256" key="3">
    <source>
        <dbReference type="ARBA" id="ARBA00022844"/>
    </source>
</evidence>
<keyword evidence="2" id="KW-0167">Capsid protein</keyword>